<sequence length="142" mass="15996">MPRRYEVCLITIASWERDHLTSLPALDMEHFMYRQGFDDVYHRVAQIPDNVPMNMRRVITKAIHRSSKPDLAIEVAMEAGRRGVDAVPTLLKKMFSRVLWASPRSCRLISPPSSFTAAQSSPAAKQNLIDAKNGCPVANGFR</sequence>
<keyword evidence="1" id="KW-0540">Nuclease</keyword>
<dbReference type="AlphaFoldDB" id="A0A2X3IN67"/>
<keyword evidence="1" id="KW-0378">Hydrolase</keyword>
<dbReference type="Proteomes" id="UP000250675">
    <property type="component" value="Unassembled WGS sequence"/>
</dbReference>
<proteinExistence type="predicted"/>
<name>A0A2X3IN67_KLEPN</name>
<gene>
    <name evidence="1" type="ORF">NCTC9645_06584</name>
</gene>
<organism evidence="1 2">
    <name type="scientific">Klebsiella pneumoniae</name>
    <dbReference type="NCBI Taxonomy" id="573"/>
    <lineage>
        <taxon>Bacteria</taxon>
        <taxon>Pseudomonadati</taxon>
        <taxon>Pseudomonadota</taxon>
        <taxon>Gammaproteobacteria</taxon>
        <taxon>Enterobacterales</taxon>
        <taxon>Enterobacteriaceae</taxon>
        <taxon>Klebsiella/Raoultella group</taxon>
        <taxon>Klebsiella</taxon>
        <taxon>Klebsiella pneumoniae complex</taxon>
    </lineage>
</organism>
<keyword evidence="1" id="KW-0255">Endonuclease</keyword>
<evidence type="ECO:0000313" key="2">
    <source>
        <dbReference type="Proteomes" id="UP000250675"/>
    </source>
</evidence>
<reference evidence="1 2" key="1">
    <citation type="submission" date="2018-06" db="EMBL/GenBank/DDBJ databases">
        <authorList>
            <consortium name="Pathogen Informatics"/>
            <person name="Doyle S."/>
        </authorList>
    </citation>
    <scope>NUCLEOTIDE SEQUENCE [LARGE SCALE GENOMIC DNA]</scope>
    <source>
        <strain evidence="1 2">NCTC9645</strain>
    </source>
</reference>
<protein>
    <submittedName>
        <fullName evidence="1">OLD family ATP-dependent endonuclease</fullName>
    </submittedName>
</protein>
<dbReference type="GO" id="GO:0004519">
    <property type="term" value="F:endonuclease activity"/>
    <property type="evidence" value="ECO:0007669"/>
    <property type="project" value="UniProtKB-KW"/>
</dbReference>
<evidence type="ECO:0000313" key="1">
    <source>
        <dbReference type="EMBL" id="SQC88436.1"/>
    </source>
</evidence>
<accession>A0A2X3IN67</accession>
<dbReference type="EMBL" id="UASO01000012">
    <property type="protein sequence ID" value="SQC88436.1"/>
    <property type="molecule type" value="Genomic_DNA"/>
</dbReference>